<name>A0AAW0B5I2_9AGAR</name>
<evidence type="ECO:0000313" key="2">
    <source>
        <dbReference type="Proteomes" id="UP001383192"/>
    </source>
</evidence>
<accession>A0AAW0B5I2</accession>
<protein>
    <submittedName>
        <fullName evidence="1">Uncharacterized protein</fullName>
    </submittedName>
</protein>
<evidence type="ECO:0000313" key="1">
    <source>
        <dbReference type="EMBL" id="KAK7021425.1"/>
    </source>
</evidence>
<organism evidence="1 2">
    <name type="scientific">Paramarasmius palmivorus</name>
    <dbReference type="NCBI Taxonomy" id="297713"/>
    <lineage>
        <taxon>Eukaryota</taxon>
        <taxon>Fungi</taxon>
        <taxon>Dikarya</taxon>
        <taxon>Basidiomycota</taxon>
        <taxon>Agaricomycotina</taxon>
        <taxon>Agaricomycetes</taxon>
        <taxon>Agaricomycetidae</taxon>
        <taxon>Agaricales</taxon>
        <taxon>Marasmiineae</taxon>
        <taxon>Marasmiaceae</taxon>
        <taxon>Paramarasmius</taxon>
    </lineage>
</organism>
<keyword evidence="2" id="KW-1185">Reference proteome</keyword>
<gene>
    <name evidence="1" type="ORF">VNI00_017335</name>
</gene>
<reference evidence="1 2" key="1">
    <citation type="submission" date="2024-01" db="EMBL/GenBank/DDBJ databases">
        <title>A draft genome for a cacao thread blight-causing isolate of Paramarasmius palmivorus.</title>
        <authorList>
            <person name="Baruah I.K."/>
            <person name="Bukari Y."/>
            <person name="Amoako-Attah I."/>
            <person name="Meinhardt L.W."/>
            <person name="Bailey B.A."/>
            <person name="Cohen S.P."/>
        </authorList>
    </citation>
    <scope>NUCLEOTIDE SEQUENCE [LARGE SCALE GENOMIC DNA]</scope>
    <source>
        <strain evidence="1 2">GH-12</strain>
    </source>
</reference>
<dbReference type="AlphaFoldDB" id="A0AAW0B5I2"/>
<comment type="caution">
    <text evidence="1">The sequence shown here is derived from an EMBL/GenBank/DDBJ whole genome shotgun (WGS) entry which is preliminary data.</text>
</comment>
<dbReference type="EMBL" id="JAYKXP010000167">
    <property type="protein sequence ID" value="KAK7021425.1"/>
    <property type="molecule type" value="Genomic_DNA"/>
</dbReference>
<dbReference type="Proteomes" id="UP001383192">
    <property type="component" value="Unassembled WGS sequence"/>
</dbReference>
<sequence length="166" mass="18980">MVEIANFDLLKNSHINITKLTWTKPQNCHMMQLYFGIKHAKEEIHRLDVETHHLVMFMIDDHVDNVHAINSCKDALASELCRQQKYHAAIHGCIAEQLASIPKLSDMFKKETLLPDWATQVLGICRTDDVPTAPDDVDTHRQTDDDDELYGEELAAFAEKIVISKQ</sequence>
<proteinExistence type="predicted"/>